<proteinExistence type="predicted"/>
<evidence type="ECO:0000259" key="1">
    <source>
        <dbReference type="SMART" id="SM00978"/>
    </source>
</evidence>
<reference evidence="2" key="1">
    <citation type="submission" date="2020-08" db="EMBL/GenBank/DDBJ databases">
        <title>Genome public.</title>
        <authorList>
            <person name="Liu C."/>
            <person name="Sun Q."/>
        </authorList>
    </citation>
    <scope>NUCLEOTIDE SEQUENCE</scope>
    <source>
        <strain evidence="2">NSJ-33</strain>
    </source>
</reference>
<comment type="caution">
    <text evidence="2">The sequence shown here is derived from an EMBL/GenBank/DDBJ whole genome shotgun (WGS) entry which is preliminary data.</text>
</comment>
<dbReference type="SMART" id="SM00978">
    <property type="entry name" value="Tim44"/>
    <property type="match status" value="1"/>
</dbReference>
<dbReference type="SUPFAM" id="SSF54427">
    <property type="entry name" value="NTF2-like"/>
    <property type="match status" value="1"/>
</dbReference>
<dbReference type="AlphaFoldDB" id="A0A926E0D9"/>
<feature type="domain" description="Tim44-like" evidence="1">
    <location>
        <begin position="40"/>
        <end position="225"/>
    </location>
</feature>
<dbReference type="InterPro" id="IPR007379">
    <property type="entry name" value="Tim44-like_dom"/>
</dbReference>
<dbReference type="InterPro" id="IPR032710">
    <property type="entry name" value="NTF2-like_dom_sf"/>
</dbReference>
<dbReference type="Proteomes" id="UP000610760">
    <property type="component" value="Unassembled WGS sequence"/>
</dbReference>
<dbReference type="Gene3D" id="3.10.450.240">
    <property type="match status" value="1"/>
</dbReference>
<keyword evidence="3" id="KW-1185">Reference proteome</keyword>
<dbReference type="Pfam" id="PF04280">
    <property type="entry name" value="Tim44"/>
    <property type="match status" value="1"/>
</dbReference>
<dbReference type="EMBL" id="JACRSV010000001">
    <property type="protein sequence ID" value="MBC8559279.1"/>
    <property type="molecule type" value="Genomic_DNA"/>
</dbReference>
<name>A0A926E0D9_9FIRM</name>
<sequence>MIVFIVIAAIVISANKKKTSGGTAPQYHRPASAPVPPNCDGEITAAIQKNDQNFSKDKFIAWTKEVFIAMQMAWTARDWSKIRPFEKEELFRQHEMQLQEYINLGRINVMERINVNQAWMVNYERDSQYETLTVYMQTRMVDYIIDENTKQVLKGDPNRDCFMNYLLTFIRKTGVLTNPATSNHSTVSCPNCGAPCKVTSAGECEFCGSIITTGEHDWVLANLDSVKPTTRLPWNGVRIHAEDSPSQQ</sequence>
<organism evidence="2 3">
    <name type="scientific">Fumia xinanensis</name>
    <dbReference type="NCBI Taxonomy" id="2763659"/>
    <lineage>
        <taxon>Bacteria</taxon>
        <taxon>Bacillati</taxon>
        <taxon>Bacillota</taxon>
        <taxon>Clostridia</taxon>
        <taxon>Eubacteriales</taxon>
        <taxon>Oscillospiraceae</taxon>
        <taxon>Fumia</taxon>
    </lineage>
</organism>
<evidence type="ECO:0000313" key="3">
    <source>
        <dbReference type="Proteomes" id="UP000610760"/>
    </source>
</evidence>
<protein>
    <submittedName>
        <fullName evidence="2">Tim44 domain-containing protein</fullName>
    </submittedName>
</protein>
<evidence type="ECO:0000313" key="2">
    <source>
        <dbReference type="EMBL" id="MBC8559279.1"/>
    </source>
</evidence>
<gene>
    <name evidence="2" type="ORF">H8710_04255</name>
</gene>
<accession>A0A926E0D9</accession>